<organism evidence="1 2">
    <name type="scientific">Phytophthora nicotianae</name>
    <name type="common">Potato buckeye rot agent</name>
    <name type="synonym">Phytophthora parasitica</name>
    <dbReference type="NCBI Taxonomy" id="4792"/>
    <lineage>
        <taxon>Eukaryota</taxon>
        <taxon>Sar</taxon>
        <taxon>Stramenopiles</taxon>
        <taxon>Oomycota</taxon>
        <taxon>Peronosporomycetes</taxon>
        <taxon>Peronosporales</taxon>
        <taxon>Peronosporaceae</taxon>
        <taxon>Phytophthora</taxon>
    </lineage>
</organism>
<name>A0A0W8BWS4_PHYNI</name>
<evidence type="ECO:0000313" key="1">
    <source>
        <dbReference type="EMBL" id="KUF76298.1"/>
    </source>
</evidence>
<dbReference type="Proteomes" id="UP000052943">
    <property type="component" value="Unassembled WGS sequence"/>
</dbReference>
<dbReference type="AlphaFoldDB" id="A0A0W8BWS4"/>
<gene>
    <name evidence="1" type="ORF">AM587_10004473</name>
</gene>
<proteinExistence type="predicted"/>
<accession>A0A0W8BWS4</accession>
<sequence length="275" mass="31232">MISSRATKFQPHPAIFVRIYAIEFGARGLSVLPFQRKDFAARREWYTKSSVNLNNFTASVHLPKAERPRSIADVSSALTVLHVFTEKFFDQSTRRLVGAAREFDENLCSFCQSAAQDVESLVFWFDRVFEDYRTAAVSDARTGASSRTEVKLKLSFRDPELQSVVYVIQSERVLSLTLSQRPRPANDTLHLANGNRRHEPARAARKTPSDVIEALPKKDGLSVCMKYLSRRGCSSRSDEHCAFPNHVHFIPASLDPVVRNHIQHNMGDLRRELTQ</sequence>
<reference evidence="1 2" key="1">
    <citation type="submission" date="2015-11" db="EMBL/GenBank/DDBJ databases">
        <title>Genomes and virulence difference between two physiological races of Phytophthora nicotianae.</title>
        <authorList>
            <person name="Liu H."/>
            <person name="Ma X."/>
            <person name="Yu H."/>
            <person name="Fang D."/>
            <person name="Li Y."/>
            <person name="Wang X."/>
            <person name="Wang W."/>
            <person name="Dong Y."/>
            <person name="Xiao B."/>
        </authorList>
    </citation>
    <scope>NUCLEOTIDE SEQUENCE [LARGE SCALE GENOMIC DNA]</scope>
    <source>
        <strain evidence="2">race 0</strain>
    </source>
</reference>
<evidence type="ECO:0000313" key="2">
    <source>
        <dbReference type="Proteomes" id="UP000052943"/>
    </source>
</evidence>
<comment type="caution">
    <text evidence="1">The sequence shown here is derived from an EMBL/GenBank/DDBJ whole genome shotgun (WGS) entry which is preliminary data.</text>
</comment>
<dbReference type="EMBL" id="LNFO01005834">
    <property type="protein sequence ID" value="KUF76298.1"/>
    <property type="molecule type" value="Genomic_DNA"/>
</dbReference>
<protein>
    <submittedName>
        <fullName evidence="1">Uncharacterized protein</fullName>
    </submittedName>
</protein>